<dbReference type="Proteomes" id="UP000035352">
    <property type="component" value="Chromosome"/>
</dbReference>
<dbReference type="PANTHER" id="PTHR32097">
    <property type="entry name" value="CAMP-BINDING PROTEIN 1-RELATED"/>
    <property type="match status" value="1"/>
</dbReference>
<dbReference type="InterPro" id="IPR051324">
    <property type="entry name" value="Stress/Tellurium_Resist"/>
</dbReference>
<dbReference type="STRING" id="413882.AAW51_3461"/>
<gene>
    <name evidence="2" type="ORF">AAW51_3461</name>
</gene>
<dbReference type="CDD" id="cd06974">
    <property type="entry name" value="TerD_like"/>
    <property type="match status" value="1"/>
</dbReference>
<proteinExistence type="predicted"/>
<dbReference type="EMBL" id="CP011371">
    <property type="protein sequence ID" value="AKJ30152.1"/>
    <property type="molecule type" value="Genomic_DNA"/>
</dbReference>
<accession>A0A0G3BL70</accession>
<evidence type="ECO:0008006" key="4">
    <source>
        <dbReference type="Google" id="ProtNLM"/>
    </source>
</evidence>
<dbReference type="PATRIC" id="fig|413882.6.peg.3614"/>
<evidence type="ECO:0000313" key="2">
    <source>
        <dbReference type="EMBL" id="AKJ30152.1"/>
    </source>
</evidence>
<dbReference type="KEGG" id="pbh:AAW51_3461"/>
<keyword evidence="3" id="KW-1185">Reference proteome</keyword>
<dbReference type="GO" id="GO:0046690">
    <property type="term" value="P:response to tellurium ion"/>
    <property type="evidence" value="ECO:0007669"/>
    <property type="project" value="UniProtKB-KW"/>
</dbReference>
<sequence>MNEIYLRRRGKLWVKAGEGGATAQHIAAVQKEAQQLGFVLSEAVMARLATLSLAELTEFLRRLLRDLRVLVGAHRVHTPLYPRFPLQVLSLSEAERYLDAVHHYLTLKRVSAGDTPAAPPLLHGLAPREIGLGSVEEFESLFTRLAGARSSLSEQDKADVEWFVRQYRDGIFRLLPRAIPFKENLALVGAALLRHTPGTAAQALLRDQVKTATDVLRLAVALSGGDVSLAKSTRFQALKRQHRKLLLDLLEQGGDPTEDMLRWGERWKRLGERLHPREFEQRFPRACAAFAVLRNKQPFSSFNSTVEAHLRTGQVEAAALALATRPGDFARRLDHLLRLSQAPSDVLQPFRQVCPRVSTPVLLQVLVHFRHRGQHPLRAFFPKGEVAKVYALAEQRSALPQEAVEQVTAICEGELLRRFSALPPLGACFVDPGLRHYLVPFSQRSASRSLRTLVRGSRLPMPDAGFVRLFLWWMNGRGRTDIDLSAVLFGPDFDYIDALTYYKLQNYGGYHSGDVVDAPQGAAEFIDLDLRRLRELRVRFVVMVLNSYTLQPYCDLPECFAGWMSRQELNSGEAFEPQTVVDRVDLASDAGICLPLVLDLQERCVVWMDLALKVRPRWNNVRNHLSGVSLMLRAITSLVKPDLHTLFTLHARARGRQVDLREGAETVFSVQDGVTPFDVDRIRAEFL</sequence>
<dbReference type="AlphaFoldDB" id="A0A0G3BL70"/>
<evidence type="ECO:0000313" key="3">
    <source>
        <dbReference type="Proteomes" id="UP000035352"/>
    </source>
</evidence>
<keyword evidence="1" id="KW-0778">Tellurium resistance</keyword>
<reference evidence="2 3" key="1">
    <citation type="submission" date="2015-05" db="EMBL/GenBank/DDBJ databases">
        <authorList>
            <person name="Tang B."/>
            <person name="Yu Y."/>
        </authorList>
    </citation>
    <scope>NUCLEOTIDE SEQUENCE [LARGE SCALE GENOMIC DNA]</scope>
    <source>
        <strain evidence="2 3">DSM 7029</strain>
    </source>
</reference>
<dbReference type="PANTHER" id="PTHR32097:SF18">
    <property type="entry name" value="RING-TYPE DOMAIN-CONTAINING PROTEIN"/>
    <property type="match status" value="1"/>
</dbReference>
<dbReference type="RefSeq" id="WP_047195590.1">
    <property type="nucleotide sequence ID" value="NZ_CP011371.1"/>
</dbReference>
<dbReference type="InterPro" id="IPR003325">
    <property type="entry name" value="TerD"/>
</dbReference>
<evidence type="ECO:0000256" key="1">
    <source>
        <dbReference type="ARBA" id="ARBA00022686"/>
    </source>
</evidence>
<organism evidence="2 3">
    <name type="scientific">Caldimonas brevitalea</name>
    <dbReference type="NCBI Taxonomy" id="413882"/>
    <lineage>
        <taxon>Bacteria</taxon>
        <taxon>Pseudomonadati</taxon>
        <taxon>Pseudomonadota</taxon>
        <taxon>Betaproteobacteria</taxon>
        <taxon>Burkholderiales</taxon>
        <taxon>Sphaerotilaceae</taxon>
        <taxon>Caldimonas</taxon>
    </lineage>
</organism>
<name>A0A0G3BL70_9BURK</name>
<dbReference type="OrthoDB" id="415622at2"/>
<protein>
    <recommendedName>
        <fullName evidence="4">Cytoplasmic protein</fullName>
    </recommendedName>
</protein>